<dbReference type="GO" id="GO:0005230">
    <property type="term" value="F:extracellular ligand-gated monoatomic ion channel activity"/>
    <property type="evidence" value="ECO:0007669"/>
    <property type="project" value="InterPro"/>
</dbReference>
<evidence type="ECO:0000259" key="7">
    <source>
        <dbReference type="Pfam" id="PF02932"/>
    </source>
</evidence>
<feature type="non-terminal residue" evidence="8">
    <location>
        <position position="1"/>
    </location>
</feature>
<dbReference type="FunFam" id="2.70.170.10:FF:000028">
    <property type="entry name" value="AcetylCholine Receptor"/>
    <property type="match status" value="1"/>
</dbReference>
<protein>
    <recommendedName>
        <fullName evidence="11">Neurotransmitter-gated ion-channel ligand-binding domain-containing protein</fullName>
    </recommendedName>
</protein>
<evidence type="ECO:0000313" key="8">
    <source>
        <dbReference type="EMBL" id="ELT96204.1"/>
    </source>
</evidence>
<evidence type="ECO:0000256" key="2">
    <source>
        <dbReference type="ARBA" id="ARBA00022692"/>
    </source>
</evidence>
<dbReference type="InterPro" id="IPR006201">
    <property type="entry name" value="Neur_channel"/>
</dbReference>
<dbReference type="PRINTS" id="PR00252">
    <property type="entry name" value="NRIONCHANNEL"/>
</dbReference>
<feature type="transmembrane region" description="Helical" evidence="5">
    <location>
        <begin position="296"/>
        <end position="323"/>
    </location>
</feature>
<reference evidence="9" key="3">
    <citation type="submission" date="2015-06" db="UniProtKB">
        <authorList>
            <consortium name="EnsemblMetazoa"/>
        </authorList>
    </citation>
    <scope>IDENTIFICATION</scope>
</reference>
<evidence type="ECO:0008006" key="11">
    <source>
        <dbReference type="Google" id="ProtNLM"/>
    </source>
</evidence>
<dbReference type="Gene3D" id="1.20.58.390">
    <property type="entry name" value="Neurotransmitter-gated ion-channel transmembrane domain"/>
    <property type="match status" value="1"/>
</dbReference>
<dbReference type="InterPro" id="IPR006202">
    <property type="entry name" value="Neur_chan_lig-bd"/>
</dbReference>
<keyword evidence="5" id="KW-0813">Transport</keyword>
<evidence type="ECO:0000256" key="1">
    <source>
        <dbReference type="ARBA" id="ARBA00004141"/>
    </source>
</evidence>
<dbReference type="Gene3D" id="2.70.170.10">
    <property type="entry name" value="Neurotransmitter-gated ion-channel ligand-binding domain"/>
    <property type="match status" value="1"/>
</dbReference>
<dbReference type="EnsemblMetazoa" id="CapteT226535">
    <property type="protein sequence ID" value="CapteP226535"/>
    <property type="gene ID" value="CapteG226535"/>
</dbReference>
<evidence type="ECO:0000259" key="6">
    <source>
        <dbReference type="Pfam" id="PF02931"/>
    </source>
</evidence>
<keyword evidence="2 5" id="KW-0812">Transmembrane</keyword>
<evidence type="ECO:0000256" key="3">
    <source>
        <dbReference type="ARBA" id="ARBA00022989"/>
    </source>
</evidence>
<dbReference type="OrthoDB" id="5975154at2759"/>
<dbReference type="STRING" id="283909.R7TRD4"/>
<dbReference type="GO" id="GO:0016020">
    <property type="term" value="C:membrane"/>
    <property type="evidence" value="ECO:0007669"/>
    <property type="project" value="UniProtKB-SubCell"/>
</dbReference>
<feature type="transmembrane region" description="Helical" evidence="5">
    <location>
        <begin position="420"/>
        <end position="440"/>
    </location>
</feature>
<feature type="transmembrane region" description="Helical" evidence="5">
    <location>
        <begin position="271"/>
        <end position="290"/>
    </location>
</feature>
<keyword evidence="5" id="KW-0407">Ion channel</keyword>
<dbReference type="SUPFAM" id="SSF90112">
    <property type="entry name" value="Neurotransmitter-gated ion-channel transmembrane pore"/>
    <property type="match status" value="1"/>
</dbReference>
<keyword evidence="5" id="KW-0406">Ion transport</keyword>
<keyword evidence="5" id="KW-0732">Signal</keyword>
<name>R7TRD4_CAPTE</name>
<evidence type="ECO:0000256" key="5">
    <source>
        <dbReference type="RuleBase" id="RU000687"/>
    </source>
</evidence>
<sequence>MESSILRWLLPLTLLIVQLLKDAHCVSESDLIQHLFSTEYNRHARPLKDPSKNITVSIEVEIKDFQGLDDQGGELTFTGFFEAKWFDEQLRWNITEYPIEYIALHANQIWLPDFGLANSANSFYQRTFVHDYRVRVKHTGLIRWYAGTTMGTTCELGITEFPFDKQSCEIVLENTVYSAAEVDIIPLDDTPLKLLSRDINGLWKITGTNVTKEFFGDDGYVWPRLVFAISLKRLPLYYLLNVLLPCVLLAILTLAMYWLPLESGERISLGITVMLSYSVTLLVLEGYLPVSSIDQAMFGLLVNTMMALATFAVTTSIILSYVLNNYSGRLSPSSRAFLFGFLARVVCMRHCVPKTEELKYNDRDHDVADVTREIRTQKSHSDIVEIRNHLRTIIQRYEDSDSEKAIAEEWKAATRILDCLFFWVNLLIILVSFVVFFVLAT</sequence>
<feature type="domain" description="Neurotransmitter-gated ion-channel transmembrane" evidence="7">
    <location>
        <begin position="243"/>
        <end position="359"/>
    </location>
</feature>
<keyword evidence="4 5" id="KW-0472">Membrane</keyword>
<feature type="signal peptide" evidence="5">
    <location>
        <begin position="1"/>
        <end position="25"/>
    </location>
</feature>
<feature type="transmembrane region" description="Helical" evidence="5">
    <location>
        <begin position="236"/>
        <end position="259"/>
    </location>
</feature>
<dbReference type="EMBL" id="KB308885">
    <property type="protein sequence ID" value="ELT96204.1"/>
    <property type="molecule type" value="Genomic_DNA"/>
</dbReference>
<dbReference type="CDD" id="cd19051">
    <property type="entry name" value="LGIC_TM_cation"/>
    <property type="match status" value="1"/>
</dbReference>
<dbReference type="OMA" id="FCAIDIS"/>
<dbReference type="InterPro" id="IPR036719">
    <property type="entry name" value="Neuro-gated_channel_TM_sf"/>
</dbReference>
<reference evidence="8 10" key="2">
    <citation type="journal article" date="2013" name="Nature">
        <title>Insights into bilaterian evolution from three spiralian genomes.</title>
        <authorList>
            <person name="Simakov O."/>
            <person name="Marletaz F."/>
            <person name="Cho S.J."/>
            <person name="Edsinger-Gonzales E."/>
            <person name="Havlak P."/>
            <person name="Hellsten U."/>
            <person name="Kuo D.H."/>
            <person name="Larsson T."/>
            <person name="Lv J."/>
            <person name="Arendt D."/>
            <person name="Savage R."/>
            <person name="Osoegawa K."/>
            <person name="de Jong P."/>
            <person name="Grimwood J."/>
            <person name="Chapman J.A."/>
            <person name="Shapiro H."/>
            <person name="Aerts A."/>
            <person name="Otillar R.P."/>
            <person name="Terry A.Y."/>
            <person name="Boore J.L."/>
            <person name="Grigoriev I.V."/>
            <person name="Lindberg D.R."/>
            <person name="Seaver E.C."/>
            <person name="Weisblat D.A."/>
            <person name="Putnam N.H."/>
            <person name="Rokhsar D.S."/>
        </authorList>
    </citation>
    <scope>NUCLEOTIDE SEQUENCE</scope>
    <source>
        <strain evidence="8 10">I ESC-2004</strain>
    </source>
</reference>
<comment type="subcellular location">
    <subcellularLocation>
        <location evidence="1">Membrane</location>
        <topology evidence="1">Multi-pass membrane protein</topology>
    </subcellularLocation>
</comment>
<reference evidence="10" key="1">
    <citation type="submission" date="2012-12" db="EMBL/GenBank/DDBJ databases">
        <authorList>
            <person name="Hellsten U."/>
            <person name="Grimwood J."/>
            <person name="Chapman J.A."/>
            <person name="Shapiro H."/>
            <person name="Aerts A."/>
            <person name="Otillar R.P."/>
            <person name="Terry A.Y."/>
            <person name="Boore J.L."/>
            <person name="Simakov O."/>
            <person name="Marletaz F."/>
            <person name="Cho S.-J."/>
            <person name="Edsinger-Gonzales E."/>
            <person name="Havlak P."/>
            <person name="Kuo D.-H."/>
            <person name="Larsson T."/>
            <person name="Lv J."/>
            <person name="Arendt D."/>
            <person name="Savage R."/>
            <person name="Osoegawa K."/>
            <person name="de Jong P."/>
            <person name="Lindberg D.R."/>
            <person name="Seaver E.C."/>
            <person name="Weisblat D.A."/>
            <person name="Putnam N.H."/>
            <person name="Grigoriev I.V."/>
            <person name="Rokhsar D.S."/>
        </authorList>
    </citation>
    <scope>NUCLEOTIDE SEQUENCE</scope>
    <source>
        <strain evidence="10">I ESC-2004</strain>
    </source>
</reference>
<keyword evidence="3 5" id="KW-1133">Transmembrane helix</keyword>
<dbReference type="Pfam" id="PF02932">
    <property type="entry name" value="Neur_chan_memb"/>
    <property type="match status" value="1"/>
</dbReference>
<feature type="domain" description="Neurotransmitter-gated ion-channel ligand-binding" evidence="6">
    <location>
        <begin position="29"/>
        <end position="234"/>
    </location>
</feature>
<feature type="chain" id="PRO_5008787270" description="Neurotransmitter-gated ion-channel ligand-binding domain-containing protein" evidence="5">
    <location>
        <begin position="26"/>
        <end position="441"/>
    </location>
</feature>
<dbReference type="CDD" id="cd18989">
    <property type="entry name" value="LGIC_ECD_cation"/>
    <property type="match status" value="1"/>
</dbReference>
<dbReference type="EMBL" id="AMQN01002298">
    <property type="status" value="NOT_ANNOTATED_CDS"/>
    <property type="molecule type" value="Genomic_DNA"/>
</dbReference>
<accession>R7TRD4</accession>
<dbReference type="PANTHER" id="PTHR18945">
    <property type="entry name" value="NEUROTRANSMITTER GATED ION CHANNEL"/>
    <property type="match status" value="1"/>
</dbReference>
<evidence type="ECO:0000313" key="10">
    <source>
        <dbReference type="Proteomes" id="UP000014760"/>
    </source>
</evidence>
<dbReference type="InterPro" id="IPR038050">
    <property type="entry name" value="Neuro_actylchol_rec"/>
</dbReference>
<evidence type="ECO:0000256" key="4">
    <source>
        <dbReference type="ARBA" id="ARBA00023136"/>
    </source>
</evidence>
<proteinExistence type="inferred from homology"/>
<evidence type="ECO:0000313" key="9">
    <source>
        <dbReference type="EnsemblMetazoa" id="CapteP226535"/>
    </source>
</evidence>
<dbReference type="AlphaFoldDB" id="R7TRD4"/>
<dbReference type="InterPro" id="IPR036734">
    <property type="entry name" value="Neur_chan_lig-bd_sf"/>
</dbReference>
<dbReference type="Proteomes" id="UP000014760">
    <property type="component" value="Unassembled WGS sequence"/>
</dbReference>
<dbReference type="PROSITE" id="PS00236">
    <property type="entry name" value="NEUROTR_ION_CHANNEL"/>
    <property type="match status" value="1"/>
</dbReference>
<dbReference type="SUPFAM" id="SSF63712">
    <property type="entry name" value="Nicotinic receptor ligand binding domain-like"/>
    <property type="match status" value="1"/>
</dbReference>
<organism evidence="8">
    <name type="scientific">Capitella teleta</name>
    <name type="common">Polychaete worm</name>
    <dbReference type="NCBI Taxonomy" id="283909"/>
    <lineage>
        <taxon>Eukaryota</taxon>
        <taxon>Metazoa</taxon>
        <taxon>Spiralia</taxon>
        <taxon>Lophotrochozoa</taxon>
        <taxon>Annelida</taxon>
        <taxon>Polychaeta</taxon>
        <taxon>Sedentaria</taxon>
        <taxon>Scolecida</taxon>
        <taxon>Capitellidae</taxon>
        <taxon>Capitella</taxon>
    </lineage>
</organism>
<keyword evidence="10" id="KW-1185">Reference proteome</keyword>
<gene>
    <name evidence="8" type="ORF">CAPTEDRAFT_226535</name>
</gene>
<dbReference type="Pfam" id="PF02931">
    <property type="entry name" value="Neur_chan_LBD"/>
    <property type="match status" value="1"/>
</dbReference>
<dbReference type="GO" id="GO:0004888">
    <property type="term" value="F:transmembrane signaling receptor activity"/>
    <property type="evidence" value="ECO:0007669"/>
    <property type="project" value="InterPro"/>
</dbReference>
<dbReference type="InterPro" id="IPR018000">
    <property type="entry name" value="Neurotransmitter_ion_chnl_CS"/>
</dbReference>
<dbReference type="InterPro" id="IPR006029">
    <property type="entry name" value="Neurotrans-gated_channel_TM"/>
</dbReference>
<comment type="similarity">
    <text evidence="5">Belongs to the ligand-gated ion channel (TC 1.A.9) family.</text>
</comment>
<dbReference type="HOGENOM" id="CLU_018074_0_1_1"/>